<evidence type="ECO:0000313" key="2">
    <source>
        <dbReference type="RefSeq" id="XP_034100252.1"/>
    </source>
</evidence>
<accession>A0A6P8XPT9</accession>
<organism evidence="1 2">
    <name type="scientific">Drosophila albomicans</name>
    <name type="common">Fruit fly</name>
    <dbReference type="NCBI Taxonomy" id="7291"/>
    <lineage>
        <taxon>Eukaryota</taxon>
        <taxon>Metazoa</taxon>
        <taxon>Ecdysozoa</taxon>
        <taxon>Arthropoda</taxon>
        <taxon>Hexapoda</taxon>
        <taxon>Insecta</taxon>
        <taxon>Pterygota</taxon>
        <taxon>Neoptera</taxon>
        <taxon>Endopterygota</taxon>
        <taxon>Diptera</taxon>
        <taxon>Brachycera</taxon>
        <taxon>Muscomorpha</taxon>
        <taxon>Ephydroidea</taxon>
        <taxon>Drosophilidae</taxon>
        <taxon>Drosophila</taxon>
    </lineage>
</organism>
<gene>
    <name evidence="2" type="primary">LOC117565321</name>
</gene>
<keyword evidence="1" id="KW-1185">Reference proteome</keyword>
<proteinExistence type="predicted"/>
<evidence type="ECO:0000313" key="1">
    <source>
        <dbReference type="Proteomes" id="UP000515160"/>
    </source>
</evidence>
<dbReference type="GeneID" id="117565321"/>
<sequence>MEDCEIIGILIEFIGEIIFGSDNSYNDYSESVEDD</sequence>
<protein>
    <submittedName>
        <fullName evidence="2">Uncharacterized protein LOC117565321</fullName>
    </submittedName>
</protein>
<reference evidence="2" key="1">
    <citation type="submission" date="2025-08" db="UniProtKB">
        <authorList>
            <consortium name="RefSeq"/>
        </authorList>
    </citation>
    <scope>IDENTIFICATION</scope>
    <source>
        <strain evidence="2">15112-1751.03</strain>
        <tissue evidence="2">Whole Adult</tissue>
    </source>
</reference>
<dbReference type="Proteomes" id="UP000515160">
    <property type="component" value="Chromosome 2L"/>
</dbReference>
<dbReference type="AlphaFoldDB" id="A0A6P8XPT9"/>
<name>A0A6P8XPT9_DROAB</name>
<dbReference type="RefSeq" id="XP_034100252.1">
    <property type="nucleotide sequence ID" value="XM_034244361.2"/>
</dbReference>